<dbReference type="NCBIfam" id="NF038083">
    <property type="entry name" value="CU044_5270_fam"/>
    <property type="match status" value="1"/>
</dbReference>
<dbReference type="InterPro" id="IPR047789">
    <property type="entry name" value="CU044_5270-like"/>
</dbReference>
<comment type="caution">
    <text evidence="2">The sequence shown here is derived from an EMBL/GenBank/DDBJ whole genome shotgun (WGS) entry which is preliminary data.</text>
</comment>
<keyword evidence="3" id="KW-1185">Reference proteome</keyword>
<dbReference type="EMBL" id="VJZD01000051">
    <property type="protein sequence ID" value="MPY32598.1"/>
    <property type="molecule type" value="Genomic_DNA"/>
</dbReference>
<gene>
    <name evidence="2" type="ORF">FNH09_15355</name>
</gene>
<name>A0A5N8VEX3_9ACTN</name>
<dbReference type="OrthoDB" id="3460587at2"/>
<accession>A0A5N8VEX3</accession>
<dbReference type="Proteomes" id="UP000325849">
    <property type="component" value="Unassembled WGS sequence"/>
</dbReference>
<proteinExistence type="predicted"/>
<dbReference type="RefSeq" id="WP_152888158.1">
    <property type="nucleotide sequence ID" value="NZ_VJZD01000051.1"/>
</dbReference>
<organism evidence="2 3">
    <name type="scientific">Streptomyces adustus</name>
    <dbReference type="NCBI Taxonomy" id="1609272"/>
    <lineage>
        <taxon>Bacteria</taxon>
        <taxon>Bacillati</taxon>
        <taxon>Actinomycetota</taxon>
        <taxon>Actinomycetes</taxon>
        <taxon>Kitasatosporales</taxon>
        <taxon>Streptomycetaceae</taxon>
        <taxon>Streptomyces</taxon>
    </lineage>
</organism>
<evidence type="ECO:0000256" key="1">
    <source>
        <dbReference type="SAM" id="MobiDB-lite"/>
    </source>
</evidence>
<evidence type="ECO:0000313" key="3">
    <source>
        <dbReference type="Proteomes" id="UP000325849"/>
    </source>
</evidence>
<evidence type="ECO:0000313" key="2">
    <source>
        <dbReference type="EMBL" id="MPY32598.1"/>
    </source>
</evidence>
<protein>
    <recommendedName>
        <fullName evidence="4">Tat pathway signal protein</fullName>
    </recommendedName>
</protein>
<evidence type="ECO:0008006" key="4">
    <source>
        <dbReference type="Google" id="ProtNLM"/>
    </source>
</evidence>
<reference evidence="2 3" key="1">
    <citation type="submission" date="2019-07" db="EMBL/GenBank/DDBJ databases">
        <title>New species of Amycolatopsis and Streptomyces.</title>
        <authorList>
            <person name="Duangmal K."/>
            <person name="Teo W.F.A."/>
            <person name="Lipun K."/>
        </authorList>
    </citation>
    <scope>NUCLEOTIDE SEQUENCE [LARGE SCALE GENOMIC DNA]</scope>
    <source>
        <strain evidence="2 3">NBRC 109810</strain>
    </source>
</reference>
<sequence>MDELTGLPEWEADSVPLAPRARAAARARLLEAIDHETRHSARSGLSRRLVLRGAFIGVAAAAAGVTVALTRDGDDASTPNLTTLSAAQLLRKAADTTRADRGRLPIPRDDQYFYTRTYIERTYRKGGRRRTWTDESWMSVDGSKPSSRQEYGKVHHDPPLGPHEVASPPTVYSELKKWPTDPDELLALFRRDMPDSPLRDMTTFSDVCLLMEGPRVMPPGLQSAAFEALAEIRGVRIDKDEVDVLGRHGIAVSQPGSQFAFLFDRDTYAYLGTRVRGGFTTKVVDGEWRKTNVYDETRSLQQIAVVDRIGQRP</sequence>
<dbReference type="AlphaFoldDB" id="A0A5N8VEX3"/>
<feature type="region of interest" description="Disordered" evidence="1">
    <location>
        <begin position="137"/>
        <end position="165"/>
    </location>
</feature>